<sequence>MSGVLIAKNQDNHELRFQCKWHAAQANPKTSDTTCWQNVDIFFERTSGNPLFSWPANANDVYLFIEEGNDQQQFIPRGFEPAIIFRFIVDCLSVADRENESVARLVVPQSQGQIARSDILSLRLLDSALVRNVVAFAKPLQFFDGKQVAIETLHQALDVLGVSIGGMLMKPIDPSNKNETRDSQMRLLDIELSNRLSFPWLSKEPLKRKTLALVEGGRRRPDLGGNGETVFMAAQAFGIDMVVLDNPGHWLEGPKWAHWRKEFIPIEAGLQSDAVFTARVVNAIRAWGGHLDGIVTFCDHYTEPVAEAALQLSLPTLAPAAYALATDKFRLRVFEGHEAYRATSLEEATSIVQEQKLGFPLIMKPIVGYLSEGVVKIDDISQLSAGVQTIKVDRHGADFTIEKYCDGPEVDANFVLSDGELLFFEASDEFPKTADVNGQGGVKNFIELGNVLPSELPEDELAVLRDSLHQSLVRMGLTDGIFHLEARVANSKMVYELRDNVLDLTKRSTPHKEVPSAWLIEVNPRPPSMMAAAGPKHTYGVDYWGLGLLFGIQDKQRARQLSYPFAQGAQYWCEMVFIPVEKGGIFDSEDICEELFSRRPDLAEYVSWCACYFKKGDVIPDPNTGVHTWIGHFNVFSRKSRAHVLEIAECFKKEVRYSVI</sequence>
<dbReference type="InterPro" id="IPR052032">
    <property type="entry name" value="ATP-dep_AA_Ligase"/>
</dbReference>
<evidence type="ECO:0000256" key="2">
    <source>
        <dbReference type="ARBA" id="ARBA00022741"/>
    </source>
</evidence>
<dbReference type="OrthoDB" id="434648at2759"/>
<name>A0A553HQK6_9PEZI</name>
<dbReference type="PROSITE" id="PS50975">
    <property type="entry name" value="ATP_GRASP"/>
    <property type="match status" value="1"/>
</dbReference>
<feature type="domain" description="ATP-grasp" evidence="5">
    <location>
        <begin position="326"/>
        <end position="552"/>
    </location>
</feature>
<evidence type="ECO:0000259" key="5">
    <source>
        <dbReference type="PROSITE" id="PS50975"/>
    </source>
</evidence>
<evidence type="ECO:0000313" key="7">
    <source>
        <dbReference type="Proteomes" id="UP000319160"/>
    </source>
</evidence>
<dbReference type="Proteomes" id="UP000319160">
    <property type="component" value="Unassembled WGS sequence"/>
</dbReference>
<dbReference type="AlphaFoldDB" id="A0A553HQK6"/>
<dbReference type="PANTHER" id="PTHR43585:SF2">
    <property type="entry name" value="ATP-GRASP ENZYME FSQD"/>
    <property type="match status" value="1"/>
</dbReference>
<protein>
    <recommendedName>
        <fullName evidence="5">ATP-grasp domain-containing protein</fullName>
    </recommendedName>
</protein>
<dbReference type="Gene3D" id="3.40.50.20">
    <property type="match status" value="1"/>
</dbReference>
<proteinExistence type="predicted"/>
<gene>
    <name evidence="6" type="ORF">FHL15_008961</name>
</gene>
<evidence type="ECO:0000256" key="1">
    <source>
        <dbReference type="ARBA" id="ARBA00022598"/>
    </source>
</evidence>
<evidence type="ECO:0000313" key="6">
    <source>
        <dbReference type="EMBL" id="TRX90233.1"/>
    </source>
</evidence>
<dbReference type="GO" id="GO:0005524">
    <property type="term" value="F:ATP binding"/>
    <property type="evidence" value="ECO:0007669"/>
    <property type="project" value="UniProtKB-UniRule"/>
</dbReference>
<keyword evidence="7" id="KW-1185">Reference proteome</keyword>
<comment type="caution">
    <text evidence="6">The sequence shown here is derived from an EMBL/GenBank/DDBJ whole genome shotgun (WGS) entry which is preliminary data.</text>
</comment>
<dbReference type="InterPro" id="IPR011761">
    <property type="entry name" value="ATP-grasp"/>
</dbReference>
<accession>A0A553HQK6</accession>
<keyword evidence="2 4" id="KW-0547">Nucleotide-binding</keyword>
<dbReference type="EMBL" id="VFLP01000058">
    <property type="protein sequence ID" value="TRX90233.1"/>
    <property type="molecule type" value="Genomic_DNA"/>
</dbReference>
<evidence type="ECO:0000256" key="3">
    <source>
        <dbReference type="ARBA" id="ARBA00022840"/>
    </source>
</evidence>
<dbReference type="Gene3D" id="3.30.470.20">
    <property type="entry name" value="ATP-grasp fold, B domain"/>
    <property type="match status" value="1"/>
</dbReference>
<evidence type="ECO:0000256" key="4">
    <source>
        <dbReference type="PROSITE-ProRule" id="PRU00409"/>
    </source>
</evidence>
<dbReference type="GO" id="GO:0046872">
    <property type="term" value="F:metal ion binding"/>
    <property type="evidence" value="ECO:0007669"/>
    <property type="project" value="InterPro"/>
</dbReference>
<dbReference type="Pfam" id="PF18130">
    <property type="entry name" value="ATPgrasp_N"/>
    <property type="match status" value="1"/>
</dbReference>
<reference evidence="7" key="1">
    <citation type="submission" date="2019-06" db="EMBL/GenBank/DDBJ databases">
        <title>Draft genome sequence of the griseofulvin-producing fungus Xylaria cubensis strain G536.</title>
        <authorList>
            <person name="Mead M.E."/>
            <person name="Raja H.A."/>
            <person name="Steenwyk J.L."/>
            <person name="Knowles S.L."/>
            <person name="Oberlies N.H."/>
            <person name="Rokas A."/>
        </authorList>
    </citation>
    <scope>NUCLEOTIDE SEQUENCE [LARGE SCALE GENOMIC DNA]</scope>
    <source>
        <strain evidence="7">G536</strain>
    </source>
</reference>
<dbReference type="SUPFAM" id="SSF56059">
    <property type="entry name" value="Glutathione synthetase ATP-binding domain-like"/>
    <property type="match status" value="1"/>
</dbReference>
<dbReference type="GO" id="GO:0016874">
    <property type="term" value="F:ligase activity"/>
    <property type="evidence" value="ECO:0007669"/>
    <property type="project" value="UniProtKB-KW"/>
</dbReference>
<keyword evidence="1" id="KW-0436">Ligase</keyword>
<dbReference type="PANTHER" id="PTHR43585">
    <property type="entry name" value="FUMIPYRROLE BIOSYNTHESIS PROTEIN C"/>
    <property type="match status" value="1"/>
</dbReference>
<keyword evidence="3 4" id="KW-0067">ATP-binding</keyword>
<dbReference type="STRING" id="2512241.A0A553HQK6"/>
<dbReference type="InterPro" id="IPR041472">
    <property type="entry name" value="BL00235/CARNS1_N"/>
</dbReference>
<organism evidence="6 7">
    <name type="scientific">Xylaria flabelliformis</name>
    <dbReference type="NCBI Taxonomy" id="2512241"/>
    <lineage>
        <taxon>Eukaryota</taxon>
        <taxon>Fungi</taxon>
        <taxon>Dikarya</taxon>
        <taxon>Ascomycota</taxon>
        <taxon>Pezizomycotina</taxon>
        <taxon>Sordariomycetes</taxon>
        <taxon>Xylariomycetidae</taxon>
        <taxon>Xylariales</taxon>
        <taxon>Xylariaceae</taxon>
        <taxon>Xylaria</taxon>
    </lineage>
</organism>
<dbReference type="Pfam" id="PF13535">
    <property type="entry name" value="ATP-grasp_4"/>
    <property type="match status" value="1"/>
</dbReference>